<evidence type="ECO:0000259" key="3">
    <source>
        <dbReference type="PROSITE" id="PS50234"/>
    </source>
</evidence>
<dbReference type="SMART" id="SM00327">
    <property type="entry name" value="VWA"/>
    <property type="match status" value="1"/>
</dbReference>
<sequence>MINKYWLVSFFLLLLICAGCTNEGEKLAASSKEKKDEKAVANQEEKNKGELSDINELSTSVTVESLMKFQAGELTNNITYEEDTERVLWGLEELDPQYINSMKEVLEPLAEETDDPEKLMKALVYYTGSPSYDEIVRDLDSFTPGFNEPLLPRPEQVSKSAGAEKENYSYILLDASSSMLLDSEGKLRMDIAKEAVESFAKAIGDTSQISLVAFGHRGDESDSGKGESCSKIEEVYKMGVFDAERFNQSLSTIEAKGWTPLATAIEKTSEFSKDLNGQITIYIVSDGVETCDGNPTQAAEKFVKEKGEDNVSVNIIGFQVDNEAENQLKAVANAGNGEYFAANGEEELLSTIEYEWLPSMLELTWAPVNYVPDGWEIFHETERITDLTNGWTASMTRENQRFQEGLKIWEEQGSLTEETLTKIKELVAVREEELTRLKDELQERNKEEINSKVNEIKEKVNKWVEEMKKLKEQTQ</sequence>
<name>A0ABT3DI94_9BACI</name>
<proteinExistence type="predicted"/>
<dbReference type="SUPFAM" id="SSF53300">
    <property type="entry name" value="vWA-like"/>
    <property type="match status" value="1"/>
</dbReference>
<feature type="chain" id="PRO_5047451242" evidence="2">
    <location>
        <begin position="24"/>
        <end position="475"/>
    </location>
</feature>
<gene>
    <name evidence="4" type="ORF">OIH86_14145</name>
</gene>
<dbReference type="RefSeq" id="WP_264143315.1">
    <property type="nucleotide sequence ID" value="NZ_JAOYEY010000043.1"/>
</dbReference>
<dbReference type="InterPro" id="IPR036465">
    <property type="entry name" value="vWFA_dom_sf"/>
</dbReference>
<feature type="coiled-coil region" evidence="1">
    <location>
        <begin position="420"/>
        <end position="473"/>
    </location>
</feature>
<dbReference type="EMBL" id="JAOYEY010000043">
    <property type="protein sequence ID" value="MCV9886775.1"/>
    <property type="molecule type" value="Genomic_DNA"/>
</dbReference>
<accession>A0ABT3DI94</accession>
<comment type="caution">
    <text evidence="4">The sequence shown here is derived from an EMBL/GenBank/DDBJ whole genome shotgun (WGS) entry which is preliminary data.</text>
</comment>
<keyword evidence="1" id="KW-0175">Coiled coil</keyword>
<evidence type="ECO:0000313" key="4">
    <source>
        <dbReference type="EMBL" id="MCV9886775.1"/>
    </source>
</evidence>
<protein>
    <submittedName>
        <fullName evidence="4">VWA domain-containing protein</fullName>
    </submittedName>
</protein>
<dbReference type="InterPro" id="IPR002035">
    <property type="entry name" value="VWF_A"/>
</dbReference>
<dbReference type="Proteomes" id="UP001526147">
    <property type="component" value="Unassembled WGS sequence"/>
</dbReference>
<evidence type="ECO:0000313" key="5">
    <source>
        <dbReference type="Proteomes" id="UP001526147"/>
    </source>
</evidence>
<feature type="signal peptide" evidence="2">
    <location>
        <begin position="1"/>
        <end position="23"/>
    </location>
</feature>
<dbReference type="Gene3D" id="3.40.50.410">
    <property type="entry name" value="von Willebrand factor, type A domain"/>
    <property type="match status" value="1"/>
</dbReference>
<reference evidence="4 5" key="1">
    <citation type="submission" date="2022-10" db="EMBL/GenBank/DDBJ databases">
        <title>Draft genome assembly of moderately radiation resistant bacterium Metabacillus halosaccharovorans.</title>
        <authorList>
            <person name="Pal S."/>
            <person name="Gopinathan A."/>
        </authorList>
    </citation>
    <scope>NUCLEOTIDE SEQUENCE [LARGE SCALE GENOMIC DNA]</scope>
    <source>
        <strain evidence="4 5">VITHBRA001</strain>
    </source>
</reference>
<keyword evidence="5" id="KW-1185">Reference proteome</keyword>
<dbReference type="PROSITE" id="PS50234">
    <property type="entry name" value="VWFA"/>
    <property type="match status" value="1"/>
</dbReference>
<dbReference type="Pfam" id="PF00092">
    <property type="entry name" value="VWA"/>
    <property type="match status" value="1"/>
</dbReference>
<feature type="domain" description="VWFA" evidence="3">
    <location>
        <begin position="168"/>
        <end position="357"/>
    </location>
</feature>
<evidence type="ECO:0000256" key="1">
    <source>
        <dbReference type="SAM" id="Coils"/>
    </source>
</evidence>
<keyword evidence="2" id="KW-0732">Signal</keyword>
<organism evidence="4 5">
    <name type="scientific">Metabacillus halosaccharovorans</name>
    <dbReference type="NCBI Taxonomy" id="930124"/>
    <lineage>
        <taxon>Bacteria</taxon>
        <taxon>Bacillati</taxon>
        <taxon>Bacillota</taxon>
        <taxon>Bacilli</taxon>
        <taxon>Bacillales</taxon>
        <taxon>Bacillaceae</taxon>
        <taxon>Metabacillus</taxon>
    </lineage>
</organism>
<evidence type="ECO:0000256" key="2">
    <source>
        <dbReference type="SAM" id="SignalP"/>
    </source>
</evidence>